<keyword evidence="3" id="KW-0808">Transferase</keyword>
<proteinExistence type="predicted"/>
<dbReference type="SUPFAM" id="SSF53756">
    <property type="entry name" value="UDP-Glycosyltransferase/glycogen phosphorylase"/>
    <property type="match status" value="1"/>
</dbReference>
<dbReference type="PANTHER" id="PTHR45947:SF3">
    <property type="entry name" value="SULFOQUINOVOSYL TRANSFERASE SQD2"/>
    <property type="match status" value="1"/>
</dbReference>
<gene>
    <name evidence="3" type="ORF">ACFSBT_20880</name>
</gene>
<keyword evidence="3" id="KW-0328">Glycosyltransferase</keyword>
<dbReference type="Pfam" id="PF13439">
    <property type="entry name" value="Glyco_transf_4"/>
    <property type="match status" value="1"/>
</dbReference>
<dbReference type="GO" id="GO:0016757">
    <property type="term" value="F:glycosyltransferase activity"/>
    <property type="evidence" value="ECO:0007669"/>
    <property type="project" value="UniProtKB-KW"/>
</dbReference>
<evidence type="ECO:0000313" key="4">
    <source>
        <dbReference type="Proteomes" id="UP001597187"/>
    </source>
</evidence>
<accession>A0ABD6B1R4</accession>
<dbReference type="EC" id="2.4.-.-" evidence="3"/>
<sequence>MHVCHVTRRYPPSDGDVARYVHALACRQAAAGHRVTVVTADGGPGRAVFEVADGVSVRRFDGLGLHDGPSFVPGLGPALEGLADLVHVHDYHGLPFVQAALAADVPVVATPQYRGPSVTHLGRLAERAYRPFGGRALARAAAVVAVSHWERRRLVAEFDVDATVVPTGVDARFVATRRADALDRDRPYLLSVGPLVAGSGVDHAVRALTSLPEYDLLVAGTGPERAALRDLARSRGLAHRVTFLGDGCSLPGLYAGASATLALSGVDPAGRTVGQSLATGTPAVVRAARGLRDWVDREDCVDVTVPTPRAVAAAVERAVALDCDVPSRPVSTWDDCAAGVTVVYERVVGRVEHP</sequence>
<dbReference type="CDD" id="cd03801">
    <property type="entry name" value="GT4_PimA-like"/>
    <property type="match status" value="1"/>
</dbReference>
<dbReference type="Pfam" id="PF00534">
    <property type="entry name" value="Glycos_transf_1"/>
    <property type="match status" value="1"/>
</dbReference>
<name>A0ABD6B1R4_9EURY</name>
<dbReference type="InterPro" id="IPR028098">
    <property type="entry name" value="Glyco_trans_4-like_N"/>
</dbReference>
<protein>
    <submittedName>
        <fullName evidence="3">Glycosyltransferase family 4 protein</fullName>
        <ecNumber evidence="3">2.4.-.-</ecNumber>
    </submittedName>
</protein>
<dbReference type="RefSeq" id="WP_250875667.1">
    <property type="nucleotide sequence ID" value="NZ_JALXFV010000011.1"/>
</dbReference>
<dbReference type="Proteomes" id="UP001597187">
    <property type="component" value="Unassembled WGS sequence"/>
</dbReference>
<dbReference type="EMBL" id="JBHUDC010000011">
    <property type="protein sequence ID" value="MFD1515742.1"/>
    <property type="molecule type" value="Genomic_DNA"/>
</dbReference>
<dbReference type="InterPro" id="IPR050194">
    <property type="entry name" value="Glycosyltransferase_grp1"/>
</dbReference>
<evidence type="ECO:0000313" key="3">
    <source>
        <dbReference type="EMBL" id="MFD1515742.1"/>
    </source>
</evidence>
<evidence type="ECO:0000259" key="1">
    <source>
        <dbReference type="Pfam" id="PF00534"/>
    </source>
</evidence>
<comment type="caution">
    <text evidence="3">The sequence shown here is derived from an EMBL/GenBank/DDBJ whole genome shotgun (WGS) entry which is preliminary data.</text>
</comment>
<evidence type="ECO:0000259" key="2">
    <source>
        <dbReference type="Pfam" id="PF13439"/>
    </source>
</evidence>
<feature type="domain" description="Glycosyltransferase subfamily 4-like N-terminal" evidence="2">
    <location>
        <begin position="17"/>
        <end position="171"/>
    </location>
</feature>
<feature type="domain" description="Glycosyl transferase family 1" evidence="1">
    <location>
        <begin position="177"/>
        <end position="319"/>
    </location>
</feature>
<organism evidence="3 4">
    <name type="scientific">Halomarina rubra</name>
    <dbReference type="NCBI Taxonomy" id="2071873"/>
    <lineage>
        <taxon>Archaea</taxon>
        <taxon>Methanobacteriati</taxon>
        <taxon>Methanobacteriota</taxon>
        <taxon>Stenosarchaea group</taxon>
        <taxon>Halobacteria</taxon>
        <taxon>Halobacteriales</taxon>
        <taxon>Natronomonadaceae</taxon>
        <taxon>Halomarina</taxon>
    </lineage>
</organism>
<dbReference type="Gene3D" id="3.40.50.2000">
    <property type="entry name" value="Glycogen Phosphorylase B"/>
    <property type="match status" value="2"/>
</dbReference>
<dbReference type="AlphaFoldDB" id="A0ABD6B1R4"/>
<dbReference type="PANTHER" id="PTHR45947">
    <property type="entry name" value="SULFOQUINOVOSYL TRANSFERASE SQD2"/>
    <property type="match status" value="1"/>
</dbReference>
<dbReference type="InterPro" id="IPR001296">
    <property type="entry name" value="Glyco_trans_1"/>
</dbReference>
<reference evidence="3 4" key="1">
    <citation type="journal article" date="2019" name="Int. J. Syst. Evol. Microbiol.">
        <title>The Global Catalogue of Microorganisms (GCM) 10K type strain sequencing project: providing services to taxonomists for standard genome sequencing and annotation.</title>
        <authorList>
            <consortium name="The Broad Institute Genomics Platform"/>
            <consortium name="The Broad Institute Genome Sequencing Center for Infectious Disease"/>
            <person name="Wu L."/>
            <person name="Ma J."/>
        </authorList>
    </citation>
    <scope>NUCLEOTIDE SEQUENCE [LARGE SCALE GENOMIC DNA]</scope>
    <source>
        <strain evidence="3 4">CGMCC 1.12563</strain>
    </source>
</reference>
<keyword evidence="4" id="KW-1185">Reference proteome</keyword>